<name>A0A7S4ZTD3_RHIRH</name>
<dbReference type="EMBL" id="MK318972">
    <property type="protein sequence ID" value="QCL09869.1"/>
    <property type="molecule type" value="Genomic_DNA"/>
</dbReference>
<geneLocation type="plasmid" evidence="1">
    <name>pColt5.8b</name>
</geneLocation>
<protein>
    <submittedName>
        <fullName evidence="1">Uncharacterized protein</fullName>
    </submittedName>
</protein>
<organism evidence="1">
    <name type="scientific">Rhizobium rhizogenes</name>
    <name type="common">Agrobacterium rhizogenes</name>
    <dbReference type="NCBI Taxonomy" id="359"/>
    <lineage>
        <taxon>Bacteria</taxon>
        <taxon>Pseudomonadati</taxon>
        <taxon>Pseudomonadota</taxon>
        <taxon>Alphaproteobacteria</taxon>
        <taxon>Hyphomicrobiales</taxon>
        <taxon>Rhizobiaceae</taxon>
        <taxon>Rhizobium/Agrobacterium group</taxon>
        <taxon>Rhizobium</taxon>
    </lineage>
</organism>
<keyword evidence="1" id="KW-0614">Plasmid</keyword>
<proteinExistence type="predicted"/>
<gene>
    <name evidence="1" type="ORF">pC5.8b_379</name>
</gene>
<sequence>MCAEGLLIAAVLECIDASESRRKYREGVTALTTAIRLSSYGQAVRSQAKSTN</sequence>
<reference evidence="1" key="1">
    <citation type="submission" date="2018-12" db="EMBL/GenBank/DDBJ databases">
        <title>Three Rhizobium rhizogenes strains isolated from the same crown gall tumor carry diverse plasmids.</title>
        <authorList>
            <person name="Pulawska J."/>
            <person name="Kuzmanovic N."/>
        </authorList>
    </citation>
    <scope>NUCLEOTIDE SEQUENCE</scope>
    <source>
        <strain evidence="1">Colt5.8</strain>
        <plasmid evidence="1">pColt5.8b</plasmid>
    </source>
</reference>
<accession>A0A7S4ZTD3</accession>
<dbReference type="AlphaFoldDB" id="A0A7S4ZTD3"/>
<evidence type="ECO:0000313" key="1">
    <source>
        <dbReference type="EMBL" id="QCL09869.1"/>
    </source>
</evidence>